<reference evidence="2 3" key="1">
    <citation type="submission" date="2019-02" db="EMBL/GenBank/DDBJ databases">
        <title>Deep-cultivation of Planctomycetes and their phenomic and genomic characterization uncovers novel biology.</title>
        <authorList>
            <person name="Wiegand S."/>
            <person name="Jogler M."/>
            <person name="Boedeker C."/>
            <person name="Pinto D."/>
            <person name="Vollmers J."/>
            <person name="Rivas-Marin E."/>
            <person name="Kohn T."/>
            <person name="Peeters S.H."/>
            <person name="Heuer A."/>
            <person name="Rast P."/>
            <person name="Oberbeckmann S."/>
            <person name="Bunk B."/>
            <person name="Jeske O."/>
            <person name="Meyerdierks A."/>
            <person name="Storesund J.E."/>
            <person name="Kallscheuer N."/>
            <person name="Luecker S."/>
            <person name="Lage O.M."/>
            <person name="Pohl T."/>
            <person name="Merkel B.J."/>
            <person name="Hornburger P."/>
            <person name="Mueller R.-W."/>
            <person name="Bruemmer F."/>
            <person name="Labrenz M."/>
            <person name="Spormann A.M."/>
            <person name="Op den Camp H."/>
            <person name="Overmann J."/>
            <person name="Amann R."/>
            <person name="Jetten M.S.M."/>
            <person name="Mascher T."/>
            <person name="Medema M.H."/>
            <person name="Devos D.P."/>
            <person name="Kaster A.-K."/>
            <person name="Ovreas L."/>
            <person name="Rohde M."/>
            <person name="Galperin M.Y."/>
            <person name="Jogler C."/>
        </authorList>
    </citation>
    <scope>NUCLEOTIDE SEQUENCE [LARGE SCALE GENOMIC DNA]</scope>
    <source>
        <strain evidence="2 3">I41</strain>
    </source>
</reference>
<dbReference type="InterPro" id="IPR036515">
    <property type="entry name" value="Transposase_17_sf"/>
</dbReference>
<accession>A0A517TR58</accession>
<dbReference type="Gene3D" id="3.30.70.1290">
    <property type="entry name" value="Transposase IS200-like"/>
    <property type="match status" value="1"/>
</dbReference>
<dbReference type="AlphaFoldDB" id="A0A517TR58"/>
<keyword evidence="3" id="KW-1185">Reference proteome</keyword>
<dbReference type="GO" id="GO:0003677">
    <property type="term" value="F:DNA binding"/>
    <property type="evidence" value="ECO:0007669"/>
    <property type="project" value="InterPro"/>
</dbReference>
<dbReference type="SUPFAM" id="SSF143422">
    <property type="entry name" value="Transposase IS200-like"/>
    <property type="match status" value="1"/>
</dbReference>
<gene>
    <name evidence="2" type="ORF">I41_00080</name>
</gene>
<feature type="domain" description="Transposase IS200-like" evidence="1">
    <location>
        <begin position="1"/>
        <end position="97"/>
    </location>
</feature>
<dbReference type="SMART" id="SM01321">
    <property type="entry name" value="Y1_Tnp"/>
    <property type="match status" value="1"/>
</dbReference>
<dbReference type="EMBL" id="CP036339">
    <property type="protein sequence ID" value="QDT70855.1"/>
    <property type="molecule type" value="Genomic_DNA"/>
</dbReference>
<organism evidence="2 3">
    <name type="scientific">Lacipirellula limnantheis</name>
    <dbReference type="NCBI Taxonomy" id="2528024"/>
    <lineage>
        <taxon>Bacteria</taxon>
        <taxon>Pseudomonadati</taxon>
        <taxon>Planctomycetota</taxon>
        <taxon>Planctomycetia</taxon>
        <taxon>Pirellulales</taxon>
        <taxon>Lacipirellulaceae</taxon>
        <taxon>Lacipirellula</taxon>
    </lineage>
</organism>
<sequence length="111" mass="13024">MRNRPVLFSDDDADALHHAIVAAVREFEYRLSDLVIESTHLHWIVSHDDGMETMVGRLKNRMRQRLGRGRIWTTGYYGRELRNLKGLHDAREYLAQHRGLRMLAGEIVTRQ</sequence>
<evidence type="ECO:0000259" key="1">
    <source>
        <dbReference type="SMART" id="SM01321"/>
    </source>
</evidence>
<dbReference type="RefSeq" id="WP_168206568.1">
    <property type="nucleotide sequence ID" value="NZ_CP036339.1"/>
</dbReference>
<dbReference type="GO" id="GO:0006313">
    <property type="term" value="P:DNA transposition"/>
    <property type="evidence" value="ECO:0007669"/>
    <property type="project" value="InterPro"/>
</dbReference>
<name>A0A517TR58_9BACT</name>
<protein>
    <recommendedName>
        <fullName evidence="1">Transposase IS200-like domain-containing protein</fullName>
    </recommendedName>
</protein>
<dbReference type="InterPro" id="IPR002686">
    <property type="entry name" value="Transposase_17"/>
</dbReference>
<dbReference type="Proteomes" id="UP000317909">
    <property type="component" value="Chromosome"/>
</dbReference>
<proteinExistence type="predicted"/>
<evidence type="ECO:0000313" key="3">
    <source>
        <dbReference type="Proteomes" id="UP000317909"/>
    </source>
</evidence>
<dbReference type="GO" id="GO:0004803">
    <property type="term" value="F:transposase activity"/>
    <property type="evidence" value="ECO:0007669"/>
    <property type="project" value="InterPro"/>
</dbReference>
<dbReference type="KEGG" id="llh:I41_00080"/>
<evidence type="ECO:0000313" key="2">
    <source>
        <dbReference type="EMBL" id="QDT70855.1"/>
    </source>
</evidence>